<evidence type="ECO:0000313" key="2">
    <source>
        <dbReference type="Proteomes" id="UP000815677"/>
    </source>
</evidence>
<proteinExistence type="predicted"/>
<name>A0ABQ0M5S8_MYCCL</name>
<dbReference type="Proteomes" id="UP000815677">
    <property type="component" value="Unassembled WGS sequence"/>
</dbReference>
<sequence length="393" mass="44197">MVGGTCSQRLPIELLDHIVDCMVVDDGEIRSPECRNTLLACSLIPPLSPRSRHHLFHEITLSRSTLGSFADILDSPHATVNNHVRVLTLHHSSPQTFVPGRFATALASGLLPNVTTLRIVGKSWHWQRVSLDFLKPLACSMKTLLVQQGVIMTMPQFCRFFAVFPALEALHLVMFDPCAEEPLPVAQSSRVHLPQMRKLAIPSFAALPILPLLDVPSLTSLTLYIPWWAHVFNNIPVSEVVRFLERVAPTLEHLRMHYPSYADDAVSRAQETAPLTDFSRFGRLRTLDLRPIPDHQLALMLTCMSIKSRDLESVVMEIQQGSGHLSLRHVEAALQQDCYAKLDAFFADKAHFPRLAFVKIRVARYHCEAYEDVLEASFPRMSGMGLLFVVEDE</sequence>
<reference evidence="1" key="1">
    <citation type="submission" date="2014-09" db="EMBL/GenBank/DDBJ databases">
        <title>Genome sequence of the luminous mushroom Mycena chlorophos for searching fungal bioluminescence genes.</title>
        <authorList>
            <person name="Tanaka Y."/>
            <person name="Kasuga D."/>
            <person name="Oba Y."/>
            <person name="Hase S."/>
            <person name="Sato K."/>
            <person name="Oba Y."/>
            <person name="Sakakibara Y."/>
        </authorList>
    </citation>
    <scope>NUCLEOTIDE SEQUENCE</scope>
</reference>
<evidence type="ECO:0000313" key="1">
    <source>
        <dbReference type="EMBL" id="GAT58404.1"/>
    </source>
</evidence>
<accession>A0ABQ0M5S8</accession>
<evidence type="ECO:0008006" key="3">
    <source>
        <dbReference type="Google" id="ProtNLM"/>
    </source>
</evidence>
<dbReference type="EMBL" id="DF849690">
    <property type="protein sequence ID" value="GAT58404.1"/>
    <property type="molecule type" value="Genomic_DNA"/>
</dbReference>
<protein>
    <recommendedName>
        <fullName evidence="3">F-box domain-containing protein</fullName>
    </recommendedName>
</protein>
<keyword evidence="2" id="KW-1185">Reference proteome</keyword>
<gene>
    <name evidence="1" type="ORF">MCHLO_14842</name>
</gene>
<organism evidence="1 2">
    <name type="scientific">Mycena chlorophos</name>
    <name type="common">Agaric fungus</name>
    <name type="synonym">Agaricus chlorophos</name>
    <dbReference type="NCBI Taxonomy" id="658473"/>
    <lineage>
        <taxon>Eukaryota</taxon>
        <taxon>Fungi</taxon>
        <taxon>Dikarya</taxon>
        <taxon>Basidiomycota</taxon>
        <taxon>Agaricomycotina</taxon>
        <taxon>Agaricomycetes</taxon>
        <taxon>Agaricomycetidae</taxon>
        <taxon>Agaricales</taxon>
        <taxon>Marasmiineae</taxon>
        <taxon>Mycenaceae</taxon>
        <taxon>Mycena</taxon>
    </lineage>
</organism>